<dbReference type="AlphaFoldDB" id="A0A482VDX4"/>
<protein>
    <submittedName>
        <fullName evidence="2">Uncharacterized protein</fullName>
    </submittedName>
</protein>
<evidence type="ECO:0000313" key="2">
    <source>
        <dbReference type="EMBL" id="RZB58827.1"/>
    </source>
</evidence>
<organism evidence="2 3">
    <name type="scientific">Asbolus verrucosus</name>
    <name type="common">Desert ironclad beetle</name>
    <dbReference type="NCBI Taxonomy" id="1661398"/>
    <lineage>
        <taxon>Eukaryota</taxon>
        <taxon>Metazoa</taxon>
        <taxon>Ecdysozoa</taxon>
        <taxon>Arthropoda</taxon>
        <taxon>Hexapoda</taxon>
        <taxon>Insecta</taxon>
        <taxon>Pterygota</taxon>
        <taxon>Neoptera</taxon>
        <taxon>Endopterygota</taxon>
        <taxon>Coleoptera</taxon>
        <taxon>Polyphaga</taxon>
        <taxon>Cucujiformia</taxon>
        <taxon>Tenebrionidae</taxon>
        <taxon>Pimeliinae</taxon>
        <taxon>Asbolus</taxon>
    </lineage>
</organism>
<proteinExistence type="predicted"/>
<feature type="region of interest" description="Disordered" evidence="1">
    <location>
        <begin position="19"/>
        <end position="55"/>
    </location>
</feature>
<gene>
    <name evidence="2" type="ORF">BDFB_005266</name>
</gene>
<dbReference type="EMBL" id="QDEB01110330">
    <property type="protein sequence ID" value="RZB58827.1"/>
    <property type="molecule type" value="Genomic_DNA"/>
</dbReference>
<dbReference type="Proteomes" id="UP000292052">
    <property type="component" value="Unassembled WGS sequence"/>
</dbReference>
<feature type="compositionally biased region" description="Low complexity" evidence="1">
    <location>
        <begin position="43"/>
        <end position="52"/>
    </location>
</feature>
<evidence type="ECO:0000256" key="1">
    <source>
        <dbReference type="SAM" id="MobiDB-lite"/>
    </source>
</evidence>
<name>A0A482VDX4_ASBVE</name>
<reference evidence="2 3" key="1">
    <citation type="submission" date="2017-03" db="EMBL/GenBank/DDBJ databases">
        <title>Genome of the blue death feigning beetle - Asbolus verrucosus.</title>
        <authorList>
            <person name="Rider S.D."/>
        </authorList>
    </citation>
    <scope>NUCLEOTIDE SEQUENCE [LARGE SCALE GENOMIC DNA]</scope>
    <source>
        <strain evidence="2">Butters</strain>
        <tissue evidence="2">Head and leg muscle</tissue>
    </source>
</reference>
<comment type="caution">
    <text evidence="2">The sequence shown here is derived from an EMBL/GenBank/DDBJ whole genome shotgun (WGS) entry which is preliminary data.</text>
</comment>
<accession>A0A482VDX4</accession>
<evidence type="ECO:0000313" key="3">
    <source>
        <dbReference type="Proteomes" id="UP000292052"/>
    </source>
</evidence>
<sequence length="81" mass="8765">MRGRRPGAVPPVRLPVLRGERGGELRGGFPRLPVAPPRGQVGAAAESSADPAEAGREQCFQGFRQHIRQELQRGPQEETLA</sequence>
<keyword evidence="3" id="KW-1185">Reference proteome</keyword>